<keyword evidence="3" id="KW-0443">Lipid metabolism</keyword>
<name>A0A7X6BBB4_9SPHN</name>
<protein>
    <submittedName>
        <fullName evidence="6">Putative dienelactone hydrolase</fullName>
    </submittedName>
</protein>
<dbReference type="SUPFAM" id="SSF53474">
    <property type="entry name" value="alpha/beta-Hydrolases"/>
    <property type="match status" value="1"/>
</dbReference>
<evidence type="ECO:0000256" key="4">
    <source>
        <dbReference type="SAM" id="SignalP"/>
    </source>
</evidence>
<comment type="caution">
    <text evidence="6">The sequence shown here is derived from an EMBL/GenBank/DDBJ whole genome shotgun (WGS) entry which is preliminary data.</text>
</comment>
<feature type="chain" id="PRO_5031095523" evidence="4">
    <location>
        <begin position="24"/>
        <end position="439"/>
    </location>
</feature>
<keyword evidence="7" id="KW-1185">Reference proteome</keyword>
<dbReference type="InterPro" id="IPR029058">
    <property type="entry name" value="AB_hydrolase_fold"/>
</dbReference>
<proteinExistence type="predicted"/>
<evidence type="ECO:0000256" key="1">
    <source>
        <dbReference type="ARBA" id="ARBA00022801"/>
    </source>
</evidence>
<dbReference type="Proteomes" id="UP000531251">
    <property type="component" value="Unassembled WGS sequence"/>
</dbReference>
<dbReference type="GO" id="GO:0016042">
    <property type="term" value="P:lipid catabolic process"/>
    <property type="evidence" value="ECO:0007669"/>
    <property type="project" value="UniProtKB-KW"/>
</dbReference>
<keyword evidence="1 6" id="KW-0378">Hydrolase</keyword>
<evidence type="ECO:0000256" key="3">
    <source>
        <dbReference type="ARBA" id="ARBA00023098"/>
    </source>
</evidence>
<accession>A0A7X6BBB4</accession>
<dbReference type="RefSeq" id="WP_125972606.1">
    <property type="nucleotide sequence ID" value="NZ_JAATJB010000002.1"/>
</dbReference>
<organism evidence="6 7">
    <name type="scientific">Sphingomonas trueperi</name>
    <dbReference type="NCBI Taxonomy" id="53317"/>
    <lineage>
        <taxon>Bacteria</taxon>
        <taxon>Pseudomonadati</taxon>
        <taxon>Pseudomonadota</taxon>
        <taxon>Alphaproteobacteria</taxon>
        <taxon>Sphingomonadales</taxon>
        <taxon>Sphingomonadaceae</taxon>
        <taxon>Sphingomonas</taxon>
    </lineage>
</organism>
<keyword evidence="4" id="KW-0732">Signal</keyword>
<evidence type="ECO:0000313" key="7">
    <source>
        <dbReference type="Proteomes" id="UP000531251"/>
    </source>
</evidence>
<dbReference type="Gene3D" id="3.40.50.1820">
    <property type="entry name" value="alpha/beta hydrolase"/>
    <property type="match status" value="1"/>
</dbReference>
<dbReference type="PANTHER" id="PTHR10272">
    <property type="entry name" value="PLATELET-ACTIVATING FACTOR ACETYLHYDROLASE"/>
    <property type="match status" value="1"/>
</dbReference>
<dbReference type="EMBL" id="JAATJB010000002">
    <property type="protein sequence ID" value="NJB96859.1"/>
    <property type="molecule type" value="Genomic_DNA"/>
</dbReference>
<evidence type="ECO:0000259" key="5">
    <source>
        <dbReference type="Pfam" id="PF12740"/>
    </source>
</evidence>
<dbReference type="GO" id="GO:0003847">
    <property type="term" value="F:1-alkyl-2-acetylglycerophosphocholine esterase activity"/>
    <property type="evidence" value="ECO:0007669"/>
    <property type="project" value="TreeGrafter"/>
</dbReference>
<dbReference type="PANTHER" id="PTHR10272:SF0">
    <property type="entry name" value="PLATELET-ACTIVATING FACTOR ACETYLHYDROLASE"/>
    <property type="match status" value="1"/>
</dbReference>
<dbReference type="AlphaFoldDB" id="A0A7X6BBB4"/>
<feature type="signal peptide" evidence="4">
    <location>
        <begin position="1"/>
        <end position="23"/>
    </location>
</feature>
<dbReference type="InterPro" id="IPR041127">
    <property type="entry name" value="PET_hydrolase/cutinase-like"/>
</dbReference>
<feature type="domain" description="PET hydrolase/cutinase-like" evidence="5">
    <location>
        <begin position="121"/>
        <end position="225"/>
    </location>
</feature>
<gene>
    <name evidence="6" type="ORF">GGR89_001159</name>
</gene>
<keyword evidence="2" id="KW-0442">Lipid degradation</keyword>
<sequence length="439" mass="45799">MIGRIGIAAAACAAAIFAFEGHAQQAQQAPARPSVDAPELAALGSYGVGVADLEFVEAGRADPLQGADKPAIVDRHIPIKLWYPAAAKGAGTRYRTALPGEKGSDVPFEVPGLATPGAAAAKGRFPLVILAHGYSNTPEVLSWLGENLASKGYVVVAPAFRDPPITIRTPAARAGPLTSRPLDIAFVAAEAQRRAQAGQGAFAAADAARTALIGYSMGGYGVLTAGGAPLDPAVAGATRGVLAPYVAGAEKAERLKVADLKAVVAISPASNLYGTPLWAAPGVAAIRAPTLFIVGSQDHVVGYDPGVRTLFEQAVHAPRYLLTFREAAHSIALIGAPPAMRESFWDLDWFEDAVWRKDRLMAVQAHFITAFLDRYVKGEEAKASYIDGLVPNSNDGKWAGAPGGRYAGFSPGAPASTIWKGFQPSRISGMNFEFKPAQP</sequence>
<evidence type="ECO:0000313" key="6">
    <source>
        <dbReference type="EMBL" id="NJB96859.1"/>
    </source>
</evidence>
<reference evidence="6 7" key="1">
    <citation type="submission" date="2020-03" db="EMBL/GenBank/DDBJ databases">
        <title>Genomic Encyclopedia of Type Strains, Phase IV (KMG-IV): sequencing the most valuable type-strain genomes for metagenomic binning, comparative biology and taxonomic classification.</title>
        <authorList>
            <person name="Goeker M."/>
        </authorList>
    </citation>
    <scope>NUCLEOTIDE SEQUENCE [LARGE SCALE GENOMIC DNA]</scope>
    <source>
        <strain evidence="6 7">DSM 7225</strain>
    </source>
</reference>
<evidence type="ECO:0000256" key="2">
    <source>
        <dbReference type="ARBA" id="ARBA00022963"/>
    </source>
</evidence>
<dbReference type="Pfam" id="PF12740">
    <property type="entry name" value="PETase"/>
    <property type="match status" value="1"/>
</dbReference>